<evidence type="ECO:0000259" key="1">
    <source>
        <dbReference type="Pfam" id="PF06985"/>
    </source>
</evidence>
<dbReference type="Proteomes" id="UP000799324">
    <property type="component" value="Unassembled WGS sequence"/>
</dbReference>
<feature type="domain" description="Heterokaryon incompatibility" evidence="1">
    <location>
        <begin position="22"/>
        <end position="127"/>
    </location>
</feature>
<dbReference type="InterPro" id="IPR010730">
    <property type="entry name" value="HET"/>
</dbReference>
<dbReference type="EMBL" id="MU004468">
    <property type="protein sequence ID" value="KAF2650083.1"/>
    <property type="molecule type" value="Genomic_DNA"/>
</dbReference>
<evidence type="ECO:0000259" key="2">
    <source>
        <dbReference type="Pfam" id="PF26640"/>
    </source>
</evidence>
<dbReference type="InterPro" id="IPR058525">
    <property type="entry name" value="DUF8212"/>
</dbReference>
<dbReference type="PANTHER" id="PTHR10622:SF12">
    <property type="entry name" value="HET DOMAIN-CONTAINING PROTEIN"/>
    <property type="match status" value="1"/>
</dbReference>
<reference evidence="3" key="1">
    <citation type="journal article" date="2020" name="Stud. Mycol.">
        <title>101 Dothideomycetes genomes: a test case for predicting lifestyles and emergence of pathogens.</title>
        <authorList>
            <person name="Haridas S."/>
            <person name="Albert R."/>
            <person name="Binder M."/>
            <person name="Bloem J."/>
            <person name="Labutti K."/>
            <person name="Salamov A."/>
            <person name="Andreopoulos B."/>
            <person name="Baker S."/>
            <person name="Barry K."/>
            <person name="Bills G."/>
            <person name="Bluhm B."/>
            <person name="Cannon C."/>
            <person name="Castanera R."/>
            <person name="Culley D."/>
            <person name="Daum C."/>
            <person name="Ezra D."/>
            <person name="Gonzalez J."/>
            <person name="Henrissat B."/>
            <person name="Kuo A."/>
            <person name="Liang C."/>
            <person name="Lipzen A."/>
            <person name="Lutzoni F."/>
            <person name="Magnuson J."/>
            <person name="Mondo S."/>
            <person name="Nolan M."/>
            <person name="Ohm R."/>
            <person name="Pangilinan J."/>
            <person name="Park H.-J."/>
            <person name="Ramirez L."/>
            <person name="Alfaro M."/>
            <person name="Sun H."/>
            <person name="Tritt A."/>
            <person name="Yoshinaga Y."/>
            <person name="Zwiers L.-H."/>
            <person name="Turgeon B."/>
            <person name="Goodwin S."/>
            <person name="Spatafora J."/>
            <person name="Crous P."/>
            <person name="Grigoriev I."/>
        </authorList>
    </citation>
    <scope>NUCLEOTIDE SEQUENCE</scope>
    <source>
        <strain evidence="3">CBS 122681</strain>
    </source>
</reference>
<feature type="domain" description="DUF8212" evidence="2">
    <location>
        <begin position="225"/>
        <end position="255"/>
    </location>
</feature>
<evidence type="ECO:0000313" key="3">
    <source>
        <dbReference type="EMBL" id="KAF2650083.1"/>
    </source>
</evidence>
<proteinExistence type="predicted"/>
<keyword evidence="4" id="KW-1185">Reference proteome</keyword>
<dbReference type="OrthoDB" id="20872at2759"/>
<protein>
    <submittedName>
        <fullName evidence="3">HET-domain-containing protein</fullName>
    </submittedName>
</protein>
<dbReference type="Pfam" id="PF06985">
    <property type="entry name" value="HET"/>
    <property type="match status" value="1"/>
</dbReference>
<gene>
    <name evidence="3" type="ORF">K491DRAFT_707774</name>
</gene>
<name>A0A6A6SU21_9PLEO</name>
<dbReference type="Pfam" id="PF26640">
    <property type="entry name" value="DUF8212"/>
    <property type="match status" value="1"/>
</dbReference>
<evidence type="ECO:0000313" key="4">
    <source>
        <dbReference type="Proteomes" id="UP000799324"/>
    </source>
</evidence>
<organism evidence="3 4">
    <name type="scientific">Lophiostoma macrostomum CBS 122681</name>
    <dbReference type="NCBI Taxonomy" id="1314788"/>
    <lineage>
        <taxon>Eukaryota</taxon>
        <taxon>Fungi</taxon>
        <taxon>Dikarya</taxon>
        <taxon>Ascomycota</taxon>
        <taxon>Pezizomycotina</taxon>
        <taxon>Dothideomycetes</taxon>
        <taxon>Pleosporomycetidae</taxon>
        <taxon>Pleosporales</taxon>
        <taxon>Lophiostomataceae</taxon>
        <taxon>Lophiostoma</taxon>
    </lineage>
</organism>
<accession>A0A6A6SU21</accession>
<dbReference type="PANTHER" id="PTHR10622">
    <property type="entry name" value="HET DOMAIN-CONTAINING PROTEIN"/>
    <property type="match status" value="1"/>
</dbReference>
<dbReference type="AlphaFoldDB" id="A0A6A6SU21"/>
<sequence>MRLLNSRTLDFRTFGENDLPRYVILSHTWGEDEVSYQDMCWVQKLRTVPKRLKEKDQIKRRHGYEKIVRTAEIAHSKGYHGFWADTCCIDKSSSAELQEAINSMFRWYRKSEVCIVYLADAAHSSQDLSSSTENLARNLLTSRWMTRGWTLQELIAPRVVAFYDENELTGIPPSVLQSGDPTRASIAQRMSWAAGRTTTKIEDEAYCLLGIFGIHMPMLYGEGRKAFIRLQEEIMKSNADDSLFAWTSLTLEPSSFCGLLAASPSNFKSSGNISRGRPVRMSTTNIGVQFEHGKRIGLRLQRLYEHDDDDSPDYVQRRKNTELNYHTLDQQYARVGATSLLLQETTPEGEETTVYVRQNPYISTVLLPYLSRTNLLLPISAQTD</sequence>